<dbReference type="PANTHER" id="PTHR43702:SF3">
    <property type="entry name" value="PROTEIN TSGA"/>
    <property type="match status" value="1"/>
</dbReference>
<evidence type="ECO:0000313" key="7">
    <source>
        <dbReference type="EMBL" id="TYA55203.1"/>
    </source>
</evidence>
<evidence type="ECO:0000256" key="2">
    <source>
        <dbReference type="ARBA" id="ARBA00022475"/>
    </source>
</evidence>
<dbReference type="CDD" id="cd17394">
    <property type="entry name" value="MFS_FucP_like"/>
    <property type="match status" value="1"/>
</dbReference>
<name>A0A5D0G7Y1_9FLAO</name>
<evidence type="ECO:0000256" key="5">
    <source>
        <dbReference type="ARBA" id="ARBA00023136"/>
    </source>
</evidence>
<feature type="transmembrane region" description="Helical" evidence="6">
    <location>
        <begin position="325"/>
        <end position="343"/>
    </location>
</feature>
<organism evidence="7 8">
    <name type="scientific">Formosa maritima</name>
    <dbReference type="NCBI Taxonomy" id="2592046"/>
    <lineage>
        <taxon>Bacteria</taxon>
        <taxon>Pseudomonadati</taxon>
        <taxon>Bacteroidota</taxon>
        <taxon>Flavobacteriia</taxon>
        <taxon>Flavobacteriales</taxon>
        <taxon>Flavobacteriaceae</taxon>
        <taxon>Formosa</taxon>
    </lineage>
</organism>
<dbReference type="GO" id="GO:0005886">
    <property type="term" value="C:plasma membrane"/>
    <property type="evidence" value="ECO:0007669"/>
    <property type="project" value="UniProtKB-SubCell"/>
</dbReference>
<keyword evidence="4 6" id="KW-1133">Transmembrane helix</keyword>
<evidence type="ECO:0000256" key="1">
    <source>
        <dbReference type="ARBA" id="ARBA00004429"/>
    </source>
</evidence>
<dbReference type="GO" id="GO:0022857">
    <property type="term" value="F:transmembrane transporter activity"/>
    <property type="evidence" value="ECO:0007669"/>
    <property type="project" value="InterPro"/>
</dbReference>
<accession>A0A5D0G7Y1</accession>
<dbReference type="RefSeq" id="WP_148455143.1">
    <property type="nucleotide sequence ID" value="NZ_VSFC01000042.1"/>
</dbReference>
<feature type="transmembrane region" description="Helical" evidence="6">
    <location>
        <begin position="140"/>
        <end position="161"/>
    </location>
</feature>
<dbReference type="Gene3D" id="1.20.1250.20">
    <property type="entry name" value="MFS general substrate transporter like domains"/>
    <property type="match status" value="2"/>
</dbReference>
<feature type="transmembrane region" description="Helical" evidence="6">
    <location>
        <begin position="76"/>
        <end position="95"/>
    </location>
</feature>
<keyword evidence="5 6" id="KW-0472">Membrane</keyword>
<keyword evidence="2" id="KW-1003">Cell membrane</keyword>
<evidence type="ECO:0000256" key="6">
    <source>
        <dbReference type="SAM" id="Phobius"/>
    </source>
</evidence>
<evidence type="ECO:0000313" key="8">
    <source>
        <dbReference type="Proteomes" id="UP000324550"/>
    </source>
</evidence>
<dbReference type="Pfam" id="PF07690">
    <property type="entry name" value="MFS_1"/>
    <property type="match status" value="1"/>
</dbReference>
<proteinExistence type="predicted"/>
<reference evidence="7 8" key="1">
    <citation type="submission" date="2019-08" db="EMBL/GenBank/DDBJ databases">
        <title>Formosa sediminis sp. nov., isolated from marine sediment.</title>
        <authorList>
            <person name="Cao W.R."/>
        </authorList>
    </citation>
    <scope>NUCLEOTIDE SEQUENCE [LARGE SCALE GENOMIC DNA]</scope>
    <source>
        <strain evidence="7 8">1494</strain>
    </source>
</reference>
<keyword evidence="8" id="KW-1185">Reference proteome</keyword>
<dbReference type="PANTHER" id="PTHR43702">
    <property type="entry name" value="L-FUCOSE-PROTON SYMPORTER"/>
    <property type="match status" value="1"/>
</dbReference>
<dbReference type="InterPro" id="IPR036259">
    <property type="entry name" value="MFS_trans_sf"/>
</dbReference>
<feature type="transmembrane region" description="Helical" evidence="6">
    <location>
        <begin position="194"/>
        <end position="213"/>
    </location>
</feature>
<sequence length="437" mass="47572">MSEKKLYRSSFILLTLLFFLWGFITVLVDSLIPRLRELFTLSYFQAGLVQFAFFGAYFLLSIPASYILSKIGYKKGIIFGLLTMALGCLLFYPAASYRVFGIFMLAYFILAGGMTILQVAANPFVAVLGSEEGASSRLNLSQAFNSLGTAIAPAVGALFILSDTIKSKDEIASLTGIVKDSYLISEASAVQKPFLGLALFIILIAGIFLFAKLPKMISEEHTGTYAEAFNNKNLMFGVLGIFFYVGAEVAIGSYLVNYFLDMNLVDVIKENSFMKSIAEGILNSGITEKDSKAIVGVFVTFYWSGAMIGRFAGAYLTKIIRPGKVLGLFATISMALIFISISTTGLISMWSILAVGLFNSIMFPTIFTLAIEGIGDLKPKASGLLCMAIVGGAIVPPFYGLLTDNVGFKSALLFIVICYGYILWYGYKNSKNKLQNV</sequence>
<feature type="transmembrane region" description="Helical" evidence="6">
    <location>
        <begin position="44"/>
        <end position="69"/>
    </location>
</feature>
<feature type="transmembrane region" description="Helical" evidence="6">
    <location>
        <begin position="349"/>
        <end position="371"/>
    </location>
</feature>
<dbReference type="OrthoDB" id="9795150at2"/>
<feature type="transmembrane region" description="Helical" evidence="6">
    <location>
        <begin position="12"/>
        <end position="32"/>
    </location>
</feature>
<keyword evidence="3 6" id="KW-0812">Transmembrane</keyword>
<evidence type="ECO:0000256" key="4">
    <source>
        <dbReference type="ARBA" id="ARBA00022989"/>
    </source>
</evidence>
<protein>
    <submittedName>
        <fullName evidence="7">Sugar MFS transporter</fullName>
    </submittedName>
</protein>
<dbReference type="EMBL" id="VSFC01000042">
    <property type="protein sequence ID" value="TYA55203.1"/>
    <property type="molecule type" value="Genomic_DNA"/>
</dbReference>
<evidence type="ECO:0000256" key="3">
    <source>
        <dbReference type="ARBA" id="ARBA00022692"/>
    </source>
</evidence>
<dbReference type="Proteomes" id="UP000324550">
    <property type="component" value="Unassembled WGS sequence"/>
</dbReference>
<dbReference type="InterPro" id="IPR011701">
    <property type="entry name" value="MFS"/>
</dbReference>
<feature type="transmembrane region" description="Helical" evidence="6">
    <location>
        <begin position="101"/>
        <end position="128"/>
    </location>
</feature>
<feature type="transmembrane region" description="Helical" evidence="6">
    <location>
        <begin position="383"/>
        <end position="402"/>
    </location>
</feature>
<feature type="transmembrane region" description="Helical" evidence="6">
    <location>
        <begin position="408"/>
        <end position="427"/>
    </location>
</feature>
<dbReference type="InterPro" id="IPR050375">
    <property type="entry name" value="MFS_TsgA-like"/>
</dbReference>
<dbReference type="AlphaFoldDB" id="A0A5D0G7Y1"/>
<dbReference type="SUPFAM" id="SSF103473">
    <property type="entry name" value="MFS general substrate transporter"/>
    <property type="match status" value="1"/>
</dbReference>
<comment type="subcellular location">
    <subcellularLocation>
        <location evidence="1">Cell inner membrane</location>
        <topology evidence="1">Multi-pass membrane protein</topology>
    </subcellularLocation>
</comment>
<comment type="caution">
    <text evidence="7">The sequence shown here is derived from an EMBL/GenBank/DDBJ whole genome shotgun (WGS) entry which is preliminary data.</text>
</comment>
<feature type="transmembrane region" description="Helical" evidence="6">
    <location>
        <begin position="234"/>
        <end position="256"/>
    </location>
</feature>
<gene>
    <name evidence="7" type="ORF">FVF61_08060</name>
</gene>
<feature type="transmembrane region" description="Helical" evidence="6">
    <location>
        <begin position="293"/>
        <end position="313"/>
    </location>
</feature>